<keyword evidence="2" id="KW-1185">Reference proteome</keyword>
<evidence type="ECO:0000313" key="2">
    <source>
        <dbReference type="Proteomes" id="UP001283361"/>
    </source>
</evidence>
<comment type="caution">
    <text evidence="1">The sequence shown here is derived from an EMBL/GenBank/DDBJ whole genome shotgun (WGS) entry which is preliminary data.</text>
</comment>
<organism evidence="1 2">
    <name type="scientific">Elysia crispata</name>
    <name type="common">lettuce slug</name>
    <dbReference type="NCBI Taxonomy" id="231223"/>
    <lineage>
        <taxon>Eukaryota</taxon>
        <taxon>Metazoa</taxon>
        <taxon>Spiralia</taxon>
        <taxon>Lophotrochozoa</taxon>
        <taxon>Mollusca</taxon>
        <taxon>Gastropoda</taxon>
        <taxon>Heterobranchia</taxon>
        <taxon>Euthyneura</taxon>
        <taxon>Panpulmonata</taxon>
        <taxon>Sacoglossa</taxon>
        <taxon>Placobranchoidea</taxon>
        <taxon>Plakobranchidae</taxon>
        <taxon>Elysia</taxon>
    </lineage>
</organism>
<evidence type="ECO:0000313" key="1">
    <source>
        <dbReference type="EMBL" id="KAK3712065.1"/>
    </source>
</evidence>
<dbReference type="EMBL" id="JAWDGP010007592">
    <property type="protein sequence ID" value="KAK3712065.1"/>
    <property type="molecule type" value="Genomic_DNA"/>
</dbReference>
<dbReference type="AlphaFoldDB" id="A0AAE1CLX5"/>
<name>A0AAE1CLX5_9GAST</name>
<protein>
    <submittedName>
        <fullName evidence="1">Uncharacterized protein</fullName>
    </submittedName>
</protein>
<sequence>MEGGENIRREGKKKEEKRRRPGYLVGGWATPNYNNQQLLVGGWATPNYNNQQLLVGGWATPNYNNQQLLVGGWATPNYNNQQLLVGGWATPNYNNQQLLVGGWATPNYNNQQLLVGGWATPNYNNQQLMKDCTANFSADTDIHAQRGTYEQREAGDFKICIARSCRHGTQYDVRPHQGSVKVKDVSCSLSTTDRDALSYTVDNVTSGVNNNVVSRSRMLAVGLVEPSVTLYPTV</sequence>
<reference evidence="1" key="1">
    <citation type="journal article" date="2023" name="G3 (Bethesda)">
        <title>A reference genome for the long-term kleptoplast-retaining sea slug Elysia crispata morphotype clarki.</title>
        <authorList>
            <person name="Eastman K.E."/>
            <person name="Pendleton A.L."/>
            <person name="Shaikh M.A."/>
            <person name="Suttiyut T."/>
            <person name="Ogas R."/>
            <person name="Tomko P."/>
            <person name="Gavelis G."/>
            <person name="Widhalm J.R."/>
            <person name="Wisecaver J.H."/>
        </authorList>
    </citation>
    <scope>NUCLEOTIDE SEQUENCE</scope>
    <source>
        <strain evidence="1">ECLA1</strain>
    </source>
</reference>
<dbReference type="Proteomes" id="UP001283361">
    <property type="component" value="Unassembled WGS sequence"/>
</dbReference>
<accession>A0AAE1CLX5</accession>
<gene>
    <name evidence="1" type="ORF">RRG08_045052</name>
</gene>
<proteinExistence type="predicted"/>